<dbReference type="InterPro" id="IPR050680">
    <property type="entry name" value="YpeA/RimI_acetyltransf"/>
</dbReference>
<keyword evidence="5" id="KW-1185">Reference proteome</keyword>
<proteinExistence type="predicted"/>
<evidence type="ECO:0000256" key="2">
    <source>
        <dbReference type="ARBA" id="ARBA00023315"/>
    </source>
</evidence>
<evidence type="ECO:0000259" key="3">
    <source>
        <dbReference type="PROSITE" id="PS51186"/>
    </source>
</evidence>
<dbReference type="GO" id="GO:0016747">
    <property type="term" value="F:acyltransferase activity, transferring groups other than amino-acyl groups"/>
    <property type="evidence" value="ECO:0007669"/>
    <property type="project" value="InterPro"/>
</dbReference>
<feature type="domain" description="N-acetyltransferase" evidence="3">
    <location>
        <begin position="16"/>
        <end position="182"/>
    </location>
</feature>
<sequence>MIYAETEIKLKNGCTAVVRNARPEDAKQTIEYLRTVSGESPFLLREPDEVNFTVEKERAILQNKAESPNEIMLTAYVNGELAGNCSLASQGDKRRMKHRCCVSIALYEKYCNLGLGRVLLNTLLELAKQCGYTQAELGVIEGNERAKHVYESLGFKEYGFLPNSLRYSDGTTRGEYFMVKEL</sequence>
<dbReference type="Proteomes" id="UP001199424">
    <property type="component" value="Unassembled WGS sequence"/>
</dbReference>
<comment type="caution">
    <text evidence="4">The sequence shown here is derived from an EMBL/GenBank/DDBJ whole genome shotgun (WGS) entry which is preliminary data.</text>
</comment>
<keyword evidence="2" id="KW-0012">Acyltransferase</keyword>
<accession>A0AAE3ANN0</accession>
<dbReference type="PANTHER" id="PTHR43420:SF51">
    <property type="entry name" value="PEPTIDYL-LYSINE N-ACETYLTRANSFERASE YIAC"/>
    <property type="match status" value="1"/>
</dbReference>
<dbReference type="InterPro" id="IPR016181">
    <property type="entry name" value="Acyl_CoA_acyltransferase"/>
</dbReference>
<dbReference type="CDD" id="cd04301">
    <property type="entry name" value="NAT_SF"/>
    <property type="match status" value="1"/>
</dbReference>
<dbReference type="RefSeq" id="WP_308449485.1">
    <property type="nucleotide sequence ID" value="NZ_JAJEQC010000008.1"/>
</dbReference>
<organism evidence="4 5">
    <name type="scientific">Hominenteromicrobium mulieris</name>
    <dbReference type="NCBI Taxonomy" id="2885357"/>
    <lineage>
        <taxon>Bacteria</taxon>
        <taxon>Bacillati</taxon>
        <taxon>Bacillota</taxon>
        <taxon>Clostridia</taxon>
        <taxon>Eubacteriales</taxon>
        <taxon>Oscillospiraceae</taxon>
        <taxon>Hominenteromicrobium</taxon>
    </lineage>
</organism>
<dbReference type="EMBL" id="JAJEQC010000008">
    <property type="protein sequence ID" value="MCC2137233.1"/>
    <property type="molecule type" value="Genomic_DNA"/>
</dbReference>
<evidence type="ECO:0000313" key="4">
    <source>
        <dbReference type="EMBL" id="MCC2137233.1"/>
    </source>
</evidence>
<dbReference type="AlphaFoldDB" id="A0AAE3ANN0"/>
<gene>
    <name evidence="4" type="ORF">LKD31_09400</name>
</gene>
<dbReference type="Gene3D" id="3.40.630.30">
    <property type="match status" value="1"/>
</dbReference>
<protein>
    <submittedName>
        <fullName evidence="4">GNAT family N-acetyltransferase</fullName>
    </submittedName>
</protein>
<dbReference type="Pfam" id="PF00583">
    <property type="entry name" value="Acetyltransf_1"/>
    <property type="match status" value="1"/>
</dbReference>
<dbReference type="InterPro" id="IPR000182">
    <property type="entry name" value="GNAT_dom"/>
</dbReference>
<evidence type="ECO:0000313" key="5">
    <source>
        <dbReference type="Proteomes" id="UP001199424"/>
    </source>
</evidence>
<name>A0AAE3ANN0_9FIRM</name>
<reference evidence="4" key="1">
    <citation type="submission" date="2021-10" db="EMBL/GenBank/DDBJ databases">
        <title>Anaerobic single-cell dispensing facilitates the cultivation of human gut bacteria.</title>
        <authorList>
            <person name="Afrizal A."/>
        </authorList>
    </citation>
    <scope>NUCLEOTIDE SEQUENCE</scope>
    <source>
        <strain evidence="4">CLA-AA-H250</strain>
    </source>
</reference>
<evidence type="ECO:0000256" key="1">
    <source>
        <dbReference type="ARBA" id="ARBA00022679"/>
    </source>
</evidence>
<dbReference type="SUPFAM" id="SSF55729">
    <property type="entry name" value="Acyl-CoA N-acyltransferases (Nat)"/>
    <property type="match status" value="1"/>
</dbReference>
<keyword evidence="1" id="KW-0808">Transferase</keyword>
<dbReference type="PROSITE" id="PS51186">
    <property type="entry name" value="GNAT"/>
    <property type="match status" value="1"/>
</dbReference>
<dbReference type="PANTHER" id="PTHR43420">
    <property type="entry name" value="ACETYLTRANSFERASE"/>
    <property type="match status" value="1"/>
</dbReference>